<accession>A0AC60Q8S6</accession>
<sequence>MRVLGEVNLNVNIFRSTQTQNKEGNWSNVETRKKVAEGSILNSPSGARETSNGRWYNRWPEECPNRCLTAAMIKFKNIQFHRLPSEEHLRAEWCRRIGREDPGQAGVRVCSEHFDGDREYRRIGSVLQDAGQTVKRALLKSDAVPCLRLPPTVKHNISSMEDPATKHRKILDDQPIEELDFEEKAPREHDCHCRDRPTTRDAAVQADPQEKPQVPTPAVMKDSSVGTDARLGKDQSANFNARGITSHHVQTEALELPGSCSATASISTTTTAATTTTPQVPPQRPVVAPAASPVPSYSDEEEDDDDKEEEEEEEEEDDDDPLYEPFNKDGFVE</sequence>
<evidence type="ECO:0000313" key="2">
    <source>
        <dbReference type="Proteomes" id="UP000805193"/>
    </source>
</evidence>
<keyword evidence="2" id="KW-1185">Reference proteome</keyword>
<reference evidence="1 2" key="1">
    <citation type="journal article" date="2020" name="Cell">
        <title>Large-Scale Comparative Analyses of Tick Genomes Elucidate Their Genetic Diversity and Vector Capacities.</title>
        <authorList>
            <consortium name="Tick Genome and Microbiome Consortium (TIGMIC)"/>
            <person name="Jia N."/>
            <person name="Wang J."/>
            <person name="Shi W."/>
            <person name="Du L."/>
            <person name="Sun Y."/>
            <person name="Zhan W."/>
            <person name="Jiang J.F."/>
            <person name="Wang Q."/>
            <person name="Zhang B."/>
            <person name="Ji P."/>
            <person name="Bell-Sakyi L."/>
            <person name="Cui X.M."/>
            <person name="Yuan T.T."/>
            <person name="Jiang B.G."/>
            <person name="Yang W.F."/>
            <person name="Lam T.T."/>
            <person name="Chang Q.C."/>
            <person name="Ding S.J."/>
            <person name="Wang X.J."/>
            <person name="Zhu J.G."/>
            <person name="Ruan X.D."/>
            <person name="Zhao L."/>
            <person name="Wei J.T."/>
            <person name="Ye R.Z."/>
            <person name="Que T.C."/>
            <person name="Du C.H."/>
            <person name="Zhou Y.H."/>
            <person name="Cheng J.X."/>
            <person name="Dai P.F."/>
            <person name="Guo W.B."/>
            <person name="Han X.H."/>
            <person name="Huang E.J."/>
            <person name="Li L.F."/>
            <person name="Wei W."/>
            <person name="Gao Y.C."/>
            <person name="Liu J.Z."/>
            <person name="Shao H.Z."/>
            <person name="Wang X."/>
            <person name="Wang C.C."/>
            <person name="Yang T.C."/>
            <person name="Huo Q.B."/>
            <person name="Li W."/>
            <person name="Chen H.Y."/>
            <person name="Chen S.E."/>
            <person name="Zhou L.G."/>
            <person name="Ni X.B."/>
            <person name="Tian J.H."/>
            <person name="Sheng Y."/>
            <person name="Liu T."/>
            <person name="Pan Y.S."/>
            <person name="Xia L.Y."/>
            <person name="Li J."/>
            <person name="Zhao F."/>
            <person name="Cao W.C."/>
        </authorList>
    </citation>
    <scope>NUCLEOTIDE SEQUENCE [LARGE SCALE GENOMIC DNA]</scope>
    <source>
        <strain evidence="1">Iper-2018</strain>
    </source>
</reference>
<dbReference type="EMBL" id="JABSTQ010009397">
    <property type="protein sequence ID" value="KAG0429603.1"/>
    <property type="molecule type" value="Genomic_DNA"/>
</dbReference>
<organism evidence="1 2">
    <name type="scientific">Ixodes persulcatus</name>
    <name type="common">Taiga tick</name>
    <dbReference type="NCBI Taxonomy" id="34615"/>
    <lineage>
        <taxon>Eukaryota</taxon>
        <taxon>Metazoa</taxon>
        <taxon>Ecdysozoa</taxon>
        <taxon>Arthropoda</taxon>
        <taxon>Chelicerata</taxon>
        <taxon>Arachnida</taxon>
        <taxon>Acari</taxon>
        <taxon>Parasitiformes</taxon>
        <taxon>Ixodida</taxon>
        <taxon>Ixodoidea</taxon>
        <taxon>Ixodidae</taxon>
        <taxon>Ixodinae</taxon>
        <taxon>Ixodes</taxon>
    </lineage>
</organism>
<protein>
    <submittedName>
        <fullName evidence="1">Uncharacterized protein</fullName>
    </submittedName>
</protein>
<comment type="caution">
    <text evidence="1">The sequence shown here is derived from an EMBL/GenBank/DDBJ whole genome shotgun (WGS) entry which is preliminary data.</text>
</comment>
<name>A0AC60Q8S6_IXOPE</name>
<evidence type="ECO:0000313" key="1">
    <source>
        <dbReference type="EMBL" id="KAG0429603.1"/>
    </source>
</evidence>
<dbReference type="Proteomes" id="UP000805193">
    <property type="component" value="Unassembled WGS sequence"/>
</dbReference>
<gene>
    <name evidence="1" type="ORF">HPB47_023473</name>
</gene>
<proteinExistence type="predicted"/>